<dbReference type="InterPro" id="IPR020311">
    <property type="entry name" value="Uncharacterised_Rv0898c"/>
</dbReference>
<dbReference type="EMBL" id="JAAIFS010000011">
    <property type="protein sequence ID" value="NEV91942.1"/>
    <property type="molecule type" value="Genomic_DNA"/>
</dbReference>
<dbReference type="Pfam" id="PF10944">
    <property type="entry name" value="DUF2630"/>
    <property type="match status" value="1"/>
</dbReference>
<name>A0A6B3QV88_STRTE</name>
<sequence length="87" mass="9941">MTGSEADAEGQILGRINEMIRQEKDLREQLAEQVIDESTEHARLARLEVELDRCWDLLRQRKARVAAGQNPDNAHVRPASQVEDYLS</sequence>
<reference evidence="2" key="1">
    <citation type="journal article" date="2020" name="Microorganisms">
        <title>Isolation, Genomic and Metabolomic Characterization of Streptomyces tendae VITAKN with Quorum Sensing Inhibitory Activity from Southern India.</title>
        <authorList>
            <person name="Ishaque N.M."/>
            <person name="Burgsdorf I."/>
            <person name="Limlingan Malit J.J."/>
            <person name="Saha S."/>
            <person name="Teta R."/>
            <person name="Ewe D."/>
            <person name="Kannabiran K."/>
            <person name="Hrouzek P."/>
            <person name="Steindler L."/>
            <person name="Costantino V."/>
            <person name="Saurav K."/>
        </authorList>
    </citation>
    <scope>NUCLEOTIDE SEQUENCE</scope>
    <source>
        <strain evidence="2">VITAKN</strain>
    </source>
</reference>
<evidence type="ECO:0000256" key="1">
    <source>
        <dbReference type="SAM" id="MobiDB-lite"/>
    </source>
</evidence>
<gene>
    <name evidence="2" type="ORF">GUR47_35495</name>
</gene>
<organism evidence="2">
    <name type="scientific">Streptomyces tendae</name>
    <dbReference type="NCBI Taxonomy" id="1932"/>
    <lineage>
        <taxon>Bacteria</taxon>
        <taxon>Bacillati</taxon>
        <taxon>Actinomycetota</taxon>
        <taxon>Actinomycetes</taxon>
        <taxon>Kitasatosporales</taxon>
        <taxon>Streptomycetaceae</taxon>
        <taxon>Streptomyces</taxon>
    </lineage>
</organism>
<accession>A0A6B3QV88</accession>
<comment type="caution">
    <text evidence="2">The sequence shown here is derived from an EMBL/GenBank/DDBJ whole genome shotgun (WGS) entry which is preliminary data.</text>
</comment>
<proteinExistence type="predicted"/>
<protein>
    <submittedName>
        <fullName evidence="2">DUF2630 family protein</fullName>
    </submittedName>
</protein>
<dbReference type="RefSeq" id="WP_123621505.1">
    <property type="nucleotide sequence ID" value="NZ_JAAIFS010000011.1"/>
</dbReference>
<evidence type="ECO:0000313" key="2">
    <source>
        <dbReference type="EMBL" id="NEV91942.1"/>
    </source>
</evidence>
<feature type="region of interest" description="Disordered" evidence="1">
    <location>
        <begin position="65"/>
        <end position="87"/>
    </location>
</feature>
<dbReference type="AlphaFoldDB" id="A0A6B3QV88"/>